<dbReference type="Gene3D" id="3.30.470.20">
    <property type="entry name" value="ATP-grasp fold, B domain"/>
    <property type="match status" value="1"/>
</dbReference>
<proteinExistence type="predicted"/>
<dbReference type="EMBL" id="DQ073796">
    <property type="protein sequence ID" value="AAY78578.1"/>
    <property type="molecule type" value="Genomic_DNA"/>
</dbReference>
<dbReference type="AlphaFoldDB" id="Q4PKG8"/>
<sequence length="285" mass="33536">MSAVTVSDLFSVLRRGFRDIYFLASCFDYHRQPKKKIICYPRRPFNPLYMISKVRWGLPVKFTSSLDEADLEVYFDDHTNSQFQEIANLKNIRSINKNCVDISKSRVDYIFKEVFGYSLIVNPSEDNQLILEKSEENAKHDGKIIQSPIRPHLIDHNKVYQRVINNIYNDFAIDYRVVWVKDEIALTYIKYALKKDRFKSKTVYSKTVSVSKLFTKSEIKLIKSFCKKFQLDFGELDILRDRLTKKIYIVDVNKTAWGPPDKIALQDGKRAIQIINKKFQESYLN</sequence>
<protein>
    <recommendedName>
        <fullName evidence="2">ATP-grasp domain-containing protein</fullName>
    </recommendedName>
</protein>
<name>Q4PKG8_9BACT</name>
<reference evidence="1" key="1">
    <citation type="journal article" date="2005" name="PLoS Biol.">
        <title>New insights into metabolic properties of marine bacteria encoding proteorhodopsins.</title>
        <authorList>
            <person name="Sabehi G."/>
            <person name="Loy A."/>
            <person name="Jung K.H."/>
            <person name="Partha R."/>
            <person name="Spudich J.L."/>
            <person name="Isaacson T."/>
            <person name="Hirschberg J."/>
            <person name="Wagner M."/>
            <person name="Beja O."/>
        </authorList>
    </citation>
    <scope>NUCLEOTIDE SEQUENCE</scope>
</reference>
<evidence type="ECO:0008006" key="2">
    <source>
        <dbReference type="Google" id="ProtNLM"/>
    </source>
</evidence>
<organism evidence="1">
    <name type="scientific">uncultured bacterium MedeBAC82F10</name>
    <dbReference type="NCBI Taxonomy" id="332272"/>
    <lineage>
        <taxon>Bacteria</taxon>
        <taxon>environmental samples</taxon>
    </lineage>
</organism>
<evidence type="ECO:0000313" key="1">
    <source>
        <dbReference type="EMBL" id="AAY78578.1"/>
    </source>
</evidence>
<accession>Q4PKG8</accession>